<accession>A0A8H6NLR8</accession>
<feature type="domain" description="Heterokaryon incompatibility" evidence="1">
    <location>
        <begin position="81"/>
        <end position="189"/>
    </location>
</feature>
<organism evidence="2 3">
    <name type="scientific">Colletotrichum plurivorum</name>
    <dbReference type="NCBI Taxonomy" id="2175906"/>
    <lineage>
        <taxon>Eukaryota</taxon>
        <taxon>Fungi</taxon>
        <taxon>Dikarya</taxon>
        <taxon>Ascomycota</taxon>
        <taxon>Pezizomycotina</taxon>
        <taxon>Sordariomycetes</taxon>
        <taxon>Hypocreomycetidae</taxon>
        <taxon>Glomerellales</taxon>
        <taxon>Glomerellaceae</taxon>
        <taxon>Colletotrichum</taxon>
        <taxon>Colletotrichum orchidearum species complex</taxon>
    </lineage>
</organism>
<evidence type="ECO:0000313" key="2">
    <source>
        <dbReference type="EMBL" id="KAF6837106.1"/>
    </source>
</evidence>
<proteinExistence type="predicted"/>
<dbReference type="PANTHER" id="PTHR33112">
    <property type="entry name" value="DOMAIN PROTEIN, PUTATIVE-RELATED"/>
    <property type="match status" value="1"/>
</dbReference>
<evidence type="ECO:0000313" key="3">
    <source>
        <dbReference type="Proteomes" id="UP000654918"/>
    </source>
</evidence>
<protein>
    <submittedName>
        <fullName evidence="2">Heterokaryon incompatibility protein</fullName>
    </submittedName>
</protein>
<sequence>MSEPISLDPHRTVSPSAASDDGLDTARFWFRNCQENHPKCKSISGTLPTRVIDVRAGGASEAAALYATRGEKGYCEALPMDLLPQNFLDAILVTRNLGLRYLWIDAMCIIQDSKADWEAEAAQMASVFNNAAITISALNSDCSTKGFLGPRDQPRVVLGPGFAAHCRLPGIGVAVLDSPLNNRGWCLQERLLAPALLHFGGGQMYWECRTATFDRLPALAGIASRFRAAGIGGRYMAGHWTEGLEESFFWTSYSGAEGSILTAWERNPGFPTWSWVSVSAQVHFRPADDAIGNEDSLVEVMAVKADRGSNDLTATAVEATVKVRGRVASMYYTERNGIHMRGLKFAGDLESPATVYDLYGDDPLYLRDHSPGDDSPSEGRDLEHHKALVLVDSRRWPRLLVLRQVRTGPGEGGEGEIPVFRRVGSAIYRYNYLEDDELARFEEQVIILE</sequence>
<evidence type="ECO:0000259" key="1">
    <source>
        <dbReference type="Pfam" id="PF06985"/>
    </source>
</evidence>
<dbReference type="PANTHER" id="PTHR33112:SF16">
    <property type="entry name" value="HETEROKARYON INCOMPATIBILITY DOMAIN-CONTAINING PROTEIN"/>
    <property type="match status" value="1"/>
</dbReference>
<gene>
    <name evidence="2" type="ORF">CPLU01_03218</name>
</gene>
<reference evidence="2" key="1">
    <citation type="journal article" date="2020" name="Phytopathology">
        <title>Genome Sequence Resources of Colletotrichum truncatum, C. plurivorum, C. musicola, and C. sojae: Four Species Pathogenic to Soybean (Glycine max).</title>
        <authorList>
            <person name="Rogerio F."/>
            <person name="Boufleur T.R."/>
            <person name="Ciampi-Guillardi M."/>
            <person name="Sukno S.A."/>
            <person name="Thon M.R."/>
            <person name="Massola Junior N.S."/>
            <person name="Baroncelli R."/>
        </authorList>
    </citation>
    <scope>NUCLEOTIDE SEQUENCE</scope>
    <source>
        <strain evidence="2">LFN00145</strain>
    </source>
</reference>
<dbReference type="Pfam" id="PF06985">
    <property type="entry name" value="HET"/>
    <property type="match status" value="1"/>
</dbReference>
<dbReference type="EMBL" id="WIGO01000027">
    <property type="protein sequence ID" value="KAF6837106.1"/>
    <property type="molecule type" value="Genomic_DNA"/>
</dbReference>
<comment type="caution">
    <text evidence="2">The sequence shown here is derived from an EMBL/GenBank/DDBJ whole genome shotgun (WGS) entry which is preliminary data.</text>
</comment>
<name>A0A8H6NLR8_9PEZI</name>
<dbReference type="InterPro" id="IPR010730">
    <property type="entry name" value="HET"/>
</dbReference>
<dbReference type="AlphaFoldDB" id="A0A8H6NLR8"/>
<dbReference type="Proteomes" id="UP000654918">
    <property type="component" value="Unassembled WGS sequence"/>
</dbReference>
<keyword evidence="3" id="KW-1185">Reference proteome</keyword>